<dbReference type="Proteomes" id="UP000000763">
    <property type="component" value="Chromosome 4"/>
</dbReference>
<dbReference type="AlphaFoldDB" id="Q7XKY7"/>
<name>Q7XKY7_ORYSJ</name>
<evidence type="ECO:0000256" key="1">
    <source>
        <dbReference type="SAM" id="MobiDB-lite"/>
    </source>
</evidence>
<sequence>MATGGEMEGFRTDTEPEIEPDITDPSEDETPVHRITFVRGPRTLSTAHKSTRPPGKKPKLDPETTTSEPWGLRVARASDHPHPAPGSCGWLED</sequence>
<organism evidence="2 3">
    <name type="scientific">Oryza sativa subsp. japonica</name>
    <name type="common">Rice</name>
    <dbReference type="NCBI Taxonomy" id="39947"/>
    <lineage>
        <taxon>Eukaryota</taxon>
        <taxon>Viridiplantae</taxon>
        <taxon>Streptophyta</taxon>
        <taxon>Embryophyta</taxon>
        <taxon>Tracheophyta</taxon>
        <taxon>Spermatophyta</taxon>
        <taxon>Magnoliopsida</taxon>
        <taxon>Liliopsida</taxon>
        <taxon>Poales</taxon>
        <taxon>Poaceae</taxon>
        <taxon>BOP clade</taxon>
        <taxon>Oryzoideae</taxon>
        <taxon>Oryzeae</taxon>
        <taxon>Oryzinae</taxon>
        <taxon>Oryza</taxon>
        <taxon>Oryza sativa</taxon>
    </lineage>
</organism>
<evidence type="ECO:0000313" key="2">
    <source>
        <dbReference type="EMBL" id="CAE05393.1"/>
    </source>
</evidence>
<feature type="compositionally biased region" description="Acidic residues" evidence="1">
    <location>
        <begin position="15"/>
        <end position="29"/>
    </location>
</feature>
<proteinExistence type="predicted"/>
<accession>Q7XKY7</accession>
<evidence type="ECO:0000313" key="3">
    <source>
        <dbReference type="Proteomes" id="UP000000763"/>
    </source>
</evidence>
<feature type="region of interest" description="Disordered" evidence="1">
    <location>
        <begin position="1"/>
        <end position="71"/>
    </location>
</feature>
<dbReference type="EMBL" id="AL731581">
    <property type="protein sequence ID" value="CAE05393.1"/>
    <property type="molecule type" value="Genomic_DNA"/>
</dbReference>
<reference evidence="3" key="2">
    <citation type="journal article" date="2008" name="Nucleic Acids Res.">
        <title>The rice annotation project database (RAP-DB): 2008 update.</title>
        <authorList>
            <consortium name="The rice annotation project (RAP)"/>
        </authorList>
    </citation>
    <scope>GENOME REANNOTATION</scope>
    <source>
        <strain evidence="3">cv. Nipponbare</strain>
    </source>
</reference>
<protein>
    <submittedName>
        <fullName evidence="2">OSJNBa0022F16.17 protein</fullName>
    </submittedName>
</protein>
<gene>
    <name evidence="2" type="primary">OSJNBa0022F16.17</name>
</gene>
<reference evidence="3" key="1">
    <citation type="journal article" date="2005" name="Nature">
        <title>The map-based sequence of the rice genome.</title>
        <authorList>
            <consortium name="International rice genome sequencing project (IRGSP)"/>
            <person name="Matsumoto T."/>
            <person name="Wu J."/>
            <person name="Kanamori H."/>
            <person name="Katayose Y."/>
            <person name="Fujisawa M."/>
            <person name="Namiki N."/>
            <person name="Mizuno H."/>
            <person name="Yamamoto K."/>
            <person name="Antonio B.A."/>
            <person name="Baba T."/>
            <person name="Sakata K."/>
            <person name="Nagamura Y."/>
            <person name="Aoki H."/>
            <person name="Arikawa K."/>
            <person name="Arita K."/>
            <person name="Bito T."/>
            <person name="Chiden Y."/>
            <person name="Fujitsuka N."/>
            <person name="Fukunaka R."/>
            <person name="Hamada M."/>
            <person name="Harada C."/>
            <person name="Hayashi A."/>
            <person name="Hijishita S."/>
            <person name="Honda M."/>
            <person name="Hosokawa S."/>
            <person name="Ichikawa Y."/>
            <person name="Idonuma A."/>
            <person name="Iijima M."/>
            <person name="Ikeda M."/>
            <person name="Ikeno M."/>
            <person name="Ito K."/>
            <person name="Ito S."/>
            <person name="Ito T."/>
            <person name="Ito Y."/>
            <person name="Ito Y."/>
            <person name="Iwabuchi A."/>
            <person name="Kamiya K."/>
            <person name="Karasawa W."/>
            <person name="Kurita K."/>
            <person name="Katagiri S."/>
            <person name="Kikuta A."/>
            <person name="Kobayashi H."/>
            <person name="Kobayashi N."/>
            <person name="Machita K."/>
            <person name="Maehara T."/>
            <person name="Masukawa M."/>
            <person name="Mizubayashi T."/>
            <person name="Mukai Y."/>
            <person name="Nagasaki H."/>
            <person name="Nagata Y."/>
            <person name="Naito S."/>
            <person name="Nakashima M."/>
            <person name="Nakama Y."/>
            <person name="Nakamichi Y."/>
            <person name="Nakamura M."/>
            <person name="Meguro A."/>
            <person name="Negishi M."/>
            <person name="Ohta I."/>
            <person name="Ohta T."/>
            <person name="Okamoto M."/>
            <person name="Ono N."/>
            <person name="Saji S."/>
            <person name="Sakaguchi M."/>
            <person name="Sakai K."/>
            <person name="Shibata M."/>
            <person name="Shimokawa T."/>
            <person name="Song J."/>
            <person name="Takazaki Y."/>
            <person name="Terasawa K."/>
            <person name="Tsugane M."/>
            <person name="Tsuji K."/>
            <person name="Ueda S."/>
            <person name="Waki K."/>
            <person name="Yamagata H."/>
            <person name="Yamamoto M."/>
            <person name="Yamamoto S."/>
            <person name="Yamane H."/>
            <person name="Yoshiki S."/>
            <person name="Yoshihara R."/>
            <person name="Yukawa K."/>
            <person name="Zhong H."/>
            <person name="Yano M."/>
            <person name="Yuan Q."/>
            <person name="Ouyang S."/>
            <person name="Liu J."/>
            <person name="Jones K.M."/>
            <person name="Gansberger K."/>
            <person name="Moffat K."/>
            <person name="Hill J."/>
            <person name="Bera J."/>
            <person name="Fadrosh D."/>
            <person name="Jin S."/>
            <person name="Johri S."/>
            <person name="Kim M."/>
            <person name="Overton L."/>
            <person name="Reardon M."/>
            <person name="Tsitrin T."/>
            <person name="Vuong H."/>
            <person name="Weaver B."/>
            <person name="Ciecko A."/>
            <person name="Tallon L."/>
            <person name="Jackson J."/>
            <person name="Pai G."/>
            <person name="Aken S.V."/>
            <person name="Utterback T."/>
            <person name="Reidmuller S."/>
            <person name="Feldblyum T."/>
            <person name="Hsiao J."/>
            <person name="Zismann V."/>
            <person name="Iobst S."/>
            <person name="de Vazeille A.R."/>
            <person name="Buell C.R."/>
            <person name="Ying K."/>
            <person name="Li Y."/>
            <person name="Lu T."/>
            <person name="Huang Y."/>
            <person name="Zhao Q."/>
            <person name="Feng Q."/>
            <person name="Zhang L."/>
            <person name="Zhu J."/>
            <person name="Weng Q."/>
            <person name="Mu J."/>
            <person name="Lu Y."/>
            <person name="Fan D."/>
            <person name="Liu Y."/>
            <person name="Guan J."/>
            <person name="Zhang Y."/>
            <person name="Yu S."/>
            <person name="Liu X."/>
            <person name="Zhang Y."/>
            <person name="Hong G."/>
            <person name="Han B."/>
            <person name="Choisne N."/>
            <person name="Demange N."/>
            <person name="Orjeda G."/>
            <person name="Samain S."/>
            <person name="Cattolico L."/>
            <person name="Pelletier E."/>
            <person name="Couloux A."/>
            <person name="Segurens B."/>
            <person name="Wincker P."/>
            <person name="D'Hont A."/>
            <person name="Scarpelli C."/>
            <person name="Weissenbach J."/>
            <person name="Salanoubat M."/>
            <person name="Quetier F."/>
            <person name="Yu Y."/>
            <person name="Kim H.R."/>
            <person name="Rambo T."/>
            <person name="Currie J."/>
            <person name="Collura K."/>
            <person name="Luo M."/>
            <person name="Yang T."/>
            <person name="Ammiraju J.S.S."/>
            <person name="Engler F."/>
            <person name="Soderlund C."/>
            <person name="Wing R.A."/>
            <person name="Palmer L.E."/>
            <person name="de la Bastide M."/>
            <person name="Spiegel L."/>
            <person name="Nascimento L."/>
            <person name="Zutavern T."/>
            <person name="O'Shaughnessy A."/>
            <person name="Dike S."/>
            <person name="Dedhia N."/>
            <person name="Preston R."/>
            <person name="Balija V."/>
            <person name="McCombie W.R."/>
            <person name="Chow T."/>
            <person name="Chen H."/>
            <person name="Chung M."/>
            <person name="Chen C."/>
            <person name="Shaw J."/>
            <person name="Wu H."/>
            <person name="Hsiao K."/>
            <person name="Chao Y."/>
            <person name="Chu M."/>
            <person name="Cheng C."/>
            <person name="Hour A."/>
            <person name="Lee P."/>
            <person name="Lin S."/>
            <person name="Lin Y."/>
            <person name="Liou J."/>
            <person name="Liu S."/>
            <person name="Hsing Y."/>
            <person name="Raghuvanshi S."/>
            <person name="Mohanty A."/>
            <person name="Bharti A.K."/>
            <person name="Gaur A."/>
            <person name="Gupta V."/>
            <person name="Kumar D."/>
            <person name="Ravi V."/>
            <person name="Vij S."/>
            <person name="Kapur A."/>
            <person name="Khurana P."/>
            <person name="Khurana P."/>
            <person name="Khurana J.P."/>
            <person name="Tyagi A.K."/>
            <person name="Gaikwad K."/>
            <person name="Singh A."/>
            <person name="Dalal V."/>
            <person name="Srivastava S."/>
            <person name="Dixit A."/>
            <person name="Pal A.K."/>
            <person name="Ghazi I.A."/>
            <person name="Yadav M."/>
            <person name="Pandit A."/>
            <person name="Bhargava A."/>
            <person name="Sureshbabu K."/>
            <person name="Batra K."/>
            <person name="Sharma T.R."/>
            <person name="Mohapatra T."/>
            <person name="Singh N.K."/>
            <person name="Messing J."/>
            <person name="Nelson A.B."/>
            <person name="Fuks G."/>
            <person name="Kavchok S."/>
            <person name="Keizer G."/>
            <person name="Linton E."/>
            <person name="Llaca V."/>
            <person name="Song R."/>
            <person name="Tanyolac B."/>
            <person name="Young S."/>
            <person name="Ho-Il K."/>
            <person name="Hahn J.H."/>
            <person name="Sangsakoo G."/>
            <person name="Vanavichit A."/>
            <person name="de Mattos Luiz.A.T."/>
            <person name="Zimmer P.D."/>
            <person name="Malone G."/>
            <person name="Dellagostin O."/>
            <person name="de Oliveira A.C."/>
            <person name="Bevan M."/>
            <person name="Bancroft I."/>
            <person name="Minx P."/>
            <person name="Cordum H."/>
            <person name="Wilson R."/>
            <person name="Cheng Z."/>
            <person name="Jin W."/>
            <person name="Jiang J."/>
            <person name="Leong S.A."/>
            <person name="Iwama H."/>
            <person name="Gojobori T."/>
            <person name="Itoh T."/>
            <person name="Niimura Y."/>
            <person name="Fujii Y."/>
            <person name="Habara T."/>
            <person name="Sakai H."/>
            <person name="Sato Y."/>
            <person name="Wilson G."/>
            <person name="Kumar K."/>
            <person name="McCouch S."/>
            <person name="Juretic N."/>
            <person name="Hoen D."/>
            <person name="Wright S."/>
            <person name="Bruskiewich R."/>
            <person name="Bureau T."/>
            <person name="Miyao A."/>
            <person name="Hirochika H."/>
            <person name="Nishikawa T."/>
            <person name="Kadowaki K."/>
            <person name="Sugiura M."/>
            <person name="Burr B."/>
            <person name="Sasaki T."/>
        </authorList>
    </citation>
    <scope>NUCLEOTIDE SEQUENCE [LARGE SCALE GENOMIC DNA]</scope>
    <source>
        <strain evidence="3">cv. Nipponbare</strain>
    </source>
</reference>